<evidence type="ECO:0000256" key="2">
    <source>
        <dbReference type="SAM" id="MobiDB-lite"/>
    </source>
</evidence>
<dbReference type="Pfam" id="PF02616">
    <property type="entry name" value="SMC_ScpA"/>
    <property type="match status" value="1"/>
</dbReference>
<evidence type="ECO:0000256" key="1">
    <source>
        <dbReference type="ARBA" id="ARBA00044777"/>
    </source>
</evidence>
<dbReference type="AlphaFoldDB" id="A0A369Q8Q7"/>
<dbReference type="PANTHER" id="PTHR33969">
    <property type="entry name" value="SEGREGATION AND CONDENSATION PROTEIN A"/>
    <property type="match status" value="1"/>
</dbReference>
<dbReference type="Proteomes" id="UP000253727">
    <property type="component" value="Unassembled WGS sequence"/>
</dbReference>
<feature type="region of interest" description="Disordered" evidence="2">
    <location>
        <begin position="1"/>
        <end position="31"/>
    </location>
</feature>
<accession>A0A369Q8Q7</accession>
<dbReference type="PANTHER" id="PTHR33969:SF2">
    <property type="entry name" value="SEGREGATION AND CONDENSATION PROTEIN A"/>
    <property type="match status" value="1"/>
</dbReference>
<reference evidence="3 4" key="1">
    <citation type="submission" date="2018-04" db="EMBL/GenBank/DDBJ databases">
        <title>Altererythrobacter sp. HME9302 genome sequencing and assembly.</title>
        <authorList>
            <person name="Kang H."/>
            <person name="Kim H."/>
            <person name="Joh K."/>
        </authorList>
    </citation>
    <scope>NUCLEOTIDE SEQUENCE [LARGE SCALE GENOMIC DNA]</scope>
    <source>
        <strain evidence="3 4">HME9302</strain>
    </source>
</reference>
<comment type="caution">
    <text evidence="3">The sequence shown here is derived from an EMBL/GenBank/DDBJ whole genome shotgun (WGS) entry which is preliminary data.</text>
</comment>
<evidence type="ECO:0000313" key="4">
    <source>
        <dbReference type="Proteomes" id="UP000253727"/>
    </source>
</evidence>
<protein>
    <recommendedName>
        <fullName evidence="1">Segregation and condensation protein A</fullName>
    </recommendedName>
</protein>
<name>A0A369Q8Q7_9SPHN</name>
<dbReference type="InterPro" id="IPR003768">
    <property type="entry name" value="ScpA"/>
</dbReference>
<sequence>MNENLLITGSEPAAVQDEPESDGGKGNWRGIAAPGTTDDGSLYLAIDGWEGPLDLLLDLARRQKVDLRAISILALVDQYLDHIDRAGALQLELAADYLVMAAWLAYLKSSLLLPKEEQEEPGPEELALRLQLRLQRLGAMREAAARLMTRDRIGRDVFRRPAPEGLRTDRKTVWQCDSFALMQAYGQVKARTAPAIHMVRDRAVMTLDSALERVSAMLGVTLDWLSLEDFLPPHAEPRLRKSALASSFVAALELARLRKAELAQDAIFGPLRLRRRKDGAQASATS</sequence>
<proteinExistence type="predicted"/>
<gene>
    <name evidence="3" type="ORF">HME9302_00496</name>
</gene>
<organism evidence="3 4">
    <name type="scientific">Alteripontixanthobacter maritimus</name>
    <dbReference type="NCBI Taxonomy" id="2161824"/>
    <lineage>
        <taxon>Bacteria</taxon>
        <taxon>Pseudomonadati</taxon>
        <taxon>Pseudomonadota</taxon>
        <taxon>Alphaproteobacteria</taxon>
        <taxon>Sphingomonadales</taxon>
        <taxon>Erythrobacteraceae</taxon>
        <taxon>Alteripontixanthobacter</taxon>
    </lineage>
</organism>
<keyword evidence="4" id="KW-1185">Reference proteome</keyword>
<dbReference type="EMBL" id="QBKA01000002">
    <property type="protein sequence ID" value="RDC59309.1"/>
    <property type="molecule type" value="Genomic_DNA"/>
</dbReference>
<evidence type="ECO:0000313" key="3">
    <source>
        <dbReference type="EMBL" id="RDC59309.1"/>
    </source>
</evidence>
<dbReference type="Gene3D" id="6.10.250.2410">
    <property type="match status" value="1"/>
</dbReference>